<protein>
    <submittedName>
        <fullName evidence="2">Uncharacterized protein LOC111005010</fullName>
    </submittedName>
</protein>
<dbReference type="Proteomes" id="UP000504603">
    <property type="component" value="Unplaced"/>
</dbReference>
<reference evidence="2" key="1">
    <citation type="submission" date="2025-08" db="UniProtKB">
        <authorList>
            <consortium name="RefSeq"/>
        </authorList>
    </citation>
    <scope>IDENTIFICATION</scope>
    <source>
        <strain evidence="2">OHB3-1</strain>
    </source>
</reference>
<sequence length="67" mass="7513">MDRIKSGCMSFYASSQETLRYVKAFFVGWGKKMTAKTEEEAAKADLKTAKMQVQATEAAENTKNQLN</sequence>
<proteinExistence type="predicted"/>
<keyword evidence="1" id="KW-1185">Reference proteome</keyword>
<dbReference type="GeneID" id="111005010"/>
<evidence type="ECO:0000313" key="2">
    <source>
        <dbReference type="RefSeq" id="XP_022132044.1"/>
    </source>
</evidence>
<evidence type="ECO:0000313" key="1">
    <source>
        <dbReference type="Proteomes" id="UP000504603"/>
    </source>
</evidence>
<gene>
    <name evidence="2" type="primary">LOC111005010</name>
</gene>
<accession>A0A6J1BRY6</accession>
<organism evidence="1 2">
    <name type="scientific">Momordica charantia</name>
    <name type="common">Bitter gourd</name>
    <name type="synonym">Balsam pear</name>
    <dbReference type="NCBI Taxonomy" id="3673"/>
    <lineage>
        <taxon>Eukaryota</taxon>
        <taxon>Viridiplantae</taxon>
        <taxon>Streptophyta</taxon>
        <taxon>Embryophyta</taxon>
        <taxon>Tracheophyta</taxon>
        <taxon>Spermatophyta</taxon>
        <taxon>Magnoliopsida</taxon>
        <taxon>eudicotyledons</taxon>
        <taxon>Gunneridae</taxon>
        <taxon>Pentapetalae</taxon>
        <taxon>rosids</taxon>
        <taxon>fabids</taxon>
        <taxon>Cucurbitales</taxon>
        <taxon>Cucurbitaceae</taxon>
        <taxon>Momordiceae</taxon>
        <taxon>Momordica</taxon>
    </lineage>
</organism>
<dbReference type="RefSeq" id="XP_022132044.1">
    <property type="nucleotide sequence ID" value="XM_022276352.1"/>
</dbReference>
<dbReference type="AlphaFoldDB" id="A0A6J1BRY6"/>
<name>A0A6J1BRY6_MOMCH</name>
<dbReference type="KEGG" id="mcha:111005010"/>
<dbReference type="OrthoDB" id="678007at2759"/>